<dbReference type="Proteomes" id="UP000244406">
    <property type="component" value="Unassembled WGS sequence"/>
</dbReference>
<evidence type="ECO:0000256" key="2">
    <source>
        <dbReference type="SAM" id="MobiDB-lite"/>
    </source>
</evidence>
<keyword evidence="5" id="KW-1185">Reference proteome</keyword>
<evidence type="ECO:0000313" key="4">
    <source>
        <dbReference type="EMBL" id="PVH18117.1"/>
    </source>
</evidence>
<name>A0A2V1AIG2_9ASCO</name>
<dbReference type="GO" id="GO:0000390">
    <property type="term" value="P:spliceosomal complex disassembly"/>
    <property type="evidence" value="ECO:0007669"/>
    <property type="project" value="InterPro"/>
</dbReference>
<feature type="coiled-coil region" evidence="1">
    <location>
        <begin position="95"/>
        <end position="122"/>
    </location>
</feature>
<evidence type="ECO:0000256" key="1">
    <source>
        <dbReference type="SAM" id="Coils"/>
    </source>
</evidence>
<feature type="region of interest" description="Disordered" evidence="2">
    <location>
        <begin position="1"/>
        <end position="38"/>
    </location>
</feature>
<protein>
    <recommendedName>
        <fullName evidence="3">G-patch domain-containing protein</fullName>
    </recommendedName>
</protein>
<dbReference type="InterPro" id="IPR000467">
    <property type="entry name" value="G_patch_dom"/>
</dbReference>
<dbReference type="Pfam" id="PF01585">
    <property type="entry name" value="G-patch"/>
    <property type="match status" value="1"/>
</dbReference>
<dbReference type="GeneID" id="37001035"/>
<dbReference type="PANTHER" id="PTHR23329">
    <property type="entry name" value="TUFTELIN-INTERACTING PROTEIN 11-RELATED"/>
    <property type="match status" value="1"/>
</dbReference>
<reference evidence="4 5" key="1">
    <citation type="submission" date="2017-12" db="EMBL/GenBank/DDBJ databases">
        <title>Genome Sequence of the Amphotericin B-resistant Candida duobushaemulonii strain, B09383.</title>
        <authorList>
            <person name="Chow N.A."/>
            <person name="Gade L."/>
            <person name="Batra D."/>
            <person name="Rowe L.A."/>
            <person name="Loparev V.N."/>
            <person name="Litvintseva A.P."/>
        </authorList>
    </citation>
    <scope>NUCLEOTIDE SEQUENCE [LARGE SCALE GENOMIC DNA]</scope>
    <source>
        <strain evidence="4 5">B09383</strain>
    </source>
</reference>
<proteinExistence type="predicted"/>
<feature type="domain" description="G-patch" evidence="3">
    <location>
        <begin position="39"/>
        <end position="85"/>
    </location>
</feature>
<comment type="caution">
    <text evidence="4">The sequence shown here is derived from an EMBL/GenBank/DDBJ whole genome shotgun (WGS) entry which is preliminary data.</text>
</comment>
<evidence type="ECO:0000259" key="3">
    <source>
        <dbReference type="PROSITE" id="PS50174"/>
    </source>
</evidence>
<feature type="compositionally biased region" description="Acidic residues" evidence="2">
    <location>
        <begin position="10"/>
        <end position="20"/>
    </location>
</feature>
<dbReference type="InterPro" id="IPR045211">
    <property type="entry name" value="TFP11/STIP/Ntr1"/>
</dbReference>
<gene>
    <name evidence="4" type="ORF">CXQ87_001034</name>
</gene>
<organism evidence="4 5">
    <name type="scientific">Candidozyma duobushaemuli</name>
    <dbReference type="NCBI Taxonomy" id="1231522"/>
    <lineage>
        <taxon>Eukaryota</taxon>
        <taxon>Fungi</taxon>
        <taxon>Dikarya</taxon>
        <taxon>Ascomycota</taxon>
        <taxon>Saccharomycotina</taxon>
        <taxon>Pichiomycetes</taxon>
        <taxon>Metschnikowiaceae</taxon>
        <taxon>Candidozyma</taxon>
    </lineage>
</organism>
<evidence type="ECO:0000313" key="5">
    <source>
        <dbReference type="Proteomes" id="UP000244406"/>
    </source>
</evidence>
<dbReference type="VEuPathDB" id="FungiDB:CXQ87_001034"/>
<dbReference type="PROSITE" id="PS50174">
    <property type="entry name" value="G_PATCH"/>
    <property type="match status" value="1"/>
</dbReference>
<dbReference type="PANTHER" id="PTHR23329:SF1">
    <property type="entry name" value="TUFTELIN-INTERACTING PROTEIN 11"/>
    <property type="match status" value="1"/>
</dbReference>
<dbReference type="GO" id="GO:0003676">
    <property type="term" value="F:nucleic acid binding"/>
    <property type="evidence" value="ECO:0007669"/>
    <property type="project" value="InterPro"/>
</dbReference>
<keyword evidence="1" id="KW-0175">Coiled coil</keyword>
<dbReference type="EMBL" id="PKFP01000008">
    <property type="protein sequence ID" value="PVH18117.1"/>
    <property type="molecule type" value="Genomic_DNA"/>
</dbReference>
<accession>A0A2V1AIG2</accession>
<dbReference type="SMART" id="SM00443">
    <property type="entry name" value="G_patch"/>
    <property type="match status" value="1"/>
</dbReference>
<dbReference type="RefSeq" id="XP_025339057.1">
    <property type="nucleotide sequence ID" value="XM_025479584.1"/>
</dbReference>
<sequence>MSMAVRDEYSDLEDSEDEPISETPAISEPPQPSGSHVSQYGIGAKLLMKMGYKQGQGLGANQEGIVNPIETKLRPKGLGVGGVHEKTGNEAAKIIREVSSKVDDKDQELEALRRRYSSIVQRLKTRGVKLHSQFEEMLRLDLTDEGRVKDENAAKIQRGWDDLSKLESDMTALDTNMRLESEEAKAFEIEIAEGLSLIESSQDLQSILDDYNQQQTKEAATQCVEKITRMRNRPEIVSPHLLIIILSEHIPLKLDPRDEDLALWCSLVREIEVHSSIHLGEWDSLLLSKLKSYIEPLLDTADFDAIQDLVVSWNDSPAISDSALFKRSLFDQSLQPFIERELDNWNIVESEDSKLHILNLAISVGLDTDILSTTFQQLEARFTSLVQPNSELWNSVLTAKDIKALYQSSLKRILLHHNAWAEVFFLWSSRSQFREELIRAIIGLVYQHCGQTAESPNFNVFWLLLQLTYDEQEISQSQLEITLQFCILNPSLRYLSRLLQKTPQQVPSWFCETQSMFQVLSDKFPINDITLWFFNTCLEKISIYTKTGRLALGGLPSIDDDAFPTIDMIIRLAEGNGTTGKSDVRALRSSQLMAVFRDVVADYCFKHGIGFIATDQRDATMNRIYQLTLLNGKERKCFINDDILWVEFGTKFEPTSVNDLIKLEIPRVVPLGVRFYAKPPKNKVSKFIDDIGREETKASQNTLKVVRWMGGLTIITVCCSLFWASSMSAPVREKEVDLGDLSKDVRKDKD</sequence>
<dbReference type="AlphaFoldDB" id="A0A2V1AIG2"/>
<dbReference type="GO" id="GO:0071008">
    <property type="term" value="C:U2-type post-mRNA release spliceosomal complex"/>
    <property type="evidence" value="ECO:0007669"/>
    <property type="project" value="TreeGrafter"/>
</dbReference>